<feature type="coiled-coil region" evidence="1">
    <location>
        <begin position="238"/>
        <end position="272"/>
    </location>
</feature>
<sequence length="536" mass="62879">MSVHRKTVGRRKEDNTDANHKDDDETNHYFKWKIKKLEEKLEESSIFWKDTTVSNSHKIESLEKFKSQAENKNRALQEEVEAARKMEREHLQQCLKEIAILQQNNSVLRDANDCKTKELANLEQQIKDYTQNNREGVSTVSEPTDESTVRLQAEFDQKLARQKRKADRALKEQAEKHECEMLRMKLQLNKMGGNDQSNKYMLHMQAQFDQRLALQTDKADRAMKEQAKKHECEMVRIKQQLNETKHFNKRVVEDLENKLKEVKGKVTGEEIKLKSSVRTCALKYEHQIYDLKKKVVAMEELKKKQAWTVAKLENSITDKNAEITNKDHEIALLKRGRANVDGELSKEKENIAHLHALVKVLKGKTKDLEDENRKHQDKLKEERSLLYVSNKQHWELSETVMLLTNKLNASGLELKQQKAEAKKCETCLLRIKEEIQACLSDIDEPRKLKGRIINLKRLYIDGAKVIMNANDTMSLQDEVSILKKKLVFHERIQKNHDKDKRNLEKERAKVHERFDNTRSFLINVINEKTMQDILKN</sequence>
<dbReference type="Proteomes" id="UP000438429">
    <property type="component" value="Unassembled WGS sequence"/>
</dbReference>
<protein>
    <submittedName>
        <fullName evidence="3">Uncharacterized protein</fullName>
    </submittedName>
</protein>
<keyword evidence="1" id="KW-0175">Coiled coil</keyword>
<evidence type="ECO:0000256" key="1">
    <source>
        <dbReference type="SAM" id="Coils"/>
    </source>
</evidence>
<reference evidence="3 4" key="1">
    <citation type="submission" date="2019-06" db="EMBL/GenBank/DDBJ databases">
        <title>Draft genomes of female and male turbot (Scophthalmus maximus).</title>
        <authorList>
            <person name="Xu H."/>
            <person name="Xu X.-W."/>
            <person name="Shao C."/>
            <person name="Chen S."/>
        </authorList>
    </citation>
    <scope>NUCLEOTIDE SEQUENCE [LARGE SCALE GENOMIC DNA]</scope>
    <source>
        <strain evidence="3">Ysfricsl-2016a</strain>
        <tissue evidence="3">Blood</tissue>
    </source>
</reference>
<comment type="caution">
    <text evidence="3">The sequence shown here is derived from an EMBL/GenBank/DDBJ whole genome shotgun (WGS) entry which is preliminary data.</text>
</comment>
<organism evidence="3 4">
    <name type="scientific">Scophthalmus maximus</name>
    <name type="common">Turbot</name>
    <name type="synonym">Psetta maxima</name>
    <dbReference type="NCBI Taxonomy" id="52904"/>
    <lineage>
        <taxon>Eukaryota</taxon>
        <taxon>Metazoa</taxon>
        <taxon>Chordata</taxon>
        <taxon>Craniata</taxon>
        <taxon>Vertebrata</taxon>
        <taxon>Euteleostomi</taxon>
        <taxon>Actinopterygii</taxon>
        <taxon>Neopterygii</taxon>
        <taxon>Teleostei</taxon>
        <taxon>Neoteleostei</taxon>
        <taxon>Acanthomorphata</taxon>
        <taxon>Carangaria</taxon>
        <taxon>Pleuronectiformes</taxon>
        <taxon>Pleuronectoidei</taxon>
        <taxon>Scophthalmidae</taxon>
        <taxon>Scophthalmus</taxon>
    </lineage>
</organism>
<feature type="region of interest" description="Disordered" evidence="2">
    <location>
        <begin position="1"/>
        <end position="25"/>
    </location>
</feature>
<feature type="coiled-coil region" evidence="1">
    <location>
        <begin position="59"/>
        <end position="172"/>
    </location>
</feature>
<evidence type="ECO:0000313" key="4">
    <source>
        <dbReference type="Proteomes" id="UP000438429"/>
    </source>
</evidence>
<dbReference type="EMBL" id="VEVO01000007">
    <property type="protein sequence ID" value="KAF0039333.1"/>
    <property type="molecule type" value="Genomic_DNA"/>
</dbReference>
<evidence type="ECO:0000256" key="2">
    <source>
        <dbReference type="SAM" id="MobiDB-lite"/>
    </source>
</evidence>
<accession>A0A6A4SZR8</accession>
<dbReference type="AlphaFoldDB" id="A0A6A4SZR8"/>
<proteinExistence type="predicted"/>
<gene>
    <name evidence="3" type="ORF">F2P81_007568</name>
</gene>
<feature type="compositionally biased region" description="Basic and acidic residues" evidence="2">
    <location>
        <begin position="10"/>
        <end position="25"/>
    </location>
</feature>
<name>A0A6A4SZR8_SCOMX</name>
<evidence type="ECO:0000313" key="3">
    <source>
        <dbReference type="EMBL" id="KAF0039333.1"/>
    </source>
</evidence>
<feature type="coiled-coil region" evidence="1">
    <location>
        <begin position="358"/>
        <end position="385"/>
    </location>
</feature>